<evidence type="ECO:0000256" key="9">
    <source>
        <dbReference type="ARBA" id="ARBA00023180"/>
    </source>
</evidence>
<keyword evidence="9" id="KW-0325">Glycoprotein</keyword>
<dbReference type="InterPro" id="IPR004263">
    <property type="entry name" value="Exostosin"/>
</dbReference>
<dbReference type="GO" id="GO:0016757">
    <property type="term" value="F:glycosyltransferase activity"/>
    <property type="evidence" value="ECO:0007669"/>
    <property type="project" value="UniProtKB-KW"/>
</dbReference>
<name>A0A7G2FCX3_ARATH</name>
<feature type="compositionally biased region" description="Acidic residues" evidence="10">
    <location>
        <begin position="766"/>
        <end position="775"/>
    </location>
</feature>
<evidence type="ECO:0000313" key="14">
    <source>
        <dbReference type="Proteomes" id="UP000516314"/>
    </source>
</evidence>
<evidence type="ECO:0000256" key="1">
    <source>
        <dbReference type="ARBA" id="ARBA00004323"/>
    </source>
</evidence>
<keyword evidence="3" id="KW-0328">Glycosyltransferase</keyword>
<evidence type="ECO:0000256" key="11">
    <source>
        <dbReference type="SAM" id="Phobius"/>
    </source>
</evidence>
<evidence type="ECO:0000313" key="13">
    <source>
        <dbReference type="EMBL" id="CAD5331433.1"/>
    </source>
</evidence>
<keyword evidence="11" id="KW-0472">Membrane</keyword>
<sequence>MDQSRVLRFIGQVETCRVVLLMVLVVAFVSGLQYFELSPVLLSIVSPGNSTISEFRKSNDTTKSAENETFLASQEASTGLKPYNRTTEVLKSSEHKFLNDSHKIEASGQRRRSNETASSLHPLQPKIPQIRKKYPHRSITKPPSIVISIKQMNNMILKRHNDPKNSLAPLWGSKVDQELKTARDKIKKAALVKKDDTLYAPLYHNISIFKRSYELMEQTLKVYVYSEGDRPIFHQPEAIMEGIYASEGWFMKLMESSHRFLTKDPTKAHLFYIPFSSRILQQKLYVHDSHSRNNLVKYLGNYIDLIASNYPSWNRTCGSDHFFTACHDWAPTETRGPYINCIRALCNADVGIDFVVGKDVSLPETKVSSLQNPNGKIGGSRPSKRTILAFFAGSLHGYVRPILLNQWSSRPEQDMKIFNRIDHKSYIRYMKRSRFCVCAKGYEVNSPRVVESILYGCVPVIISDNFVPPFLEILNWESFAVFVPEKEIPNLRKILISIPVRRYVEMQKRVLKVQKHFMWHDGEPVRKAARLNRKIASLFAQGIIERPSSAKSEPRDASSSLSSRVKIDPSIKDKKKIATSSRPIMSDSKPRSSVSTVTAKSEAKPKVPINSVKTIATTSAAASLVKGKAQTTSTVVSLVKAKAKTTSATVSLVKGKAKREKKVYSLPGQKFDPPEEREPLRIFYESLSKQIPGSEMAEFWLMEHGMLSPEKAKRAFEKKQRKMKQIRMGTPSKSAPTFSSKAESSQRTSASKNNGLDARKKKKVVDDDDDDDDDFILSHKRRKV</sequence>
<evidence type="ECO:0000256" key="10">
    <source>
        <dbReference type="SAM" id="MobiDB-lite"/>
    </source>
</evidence>
<feature type="compositionally biased region" description="Polar residues" evidence="10">
    <location>
        <begin position="731"/>
        <end position="754"/>
    </location>
</feature>
<keyword evidence="8" id="KW-0333">Golgi apparatus</keyword>
<accession>A0A7G2FCX3</accession>
<keyword evidence="5 11" id="KW-0812">Transmembrane</keyword>
<evidence type="ECO:0000256" key="5">
    <source>
        <dbReference type="ARBA" id="ARBA00022692"/>
    </source>
</evidence>
<dbReference type="Proteomes" id="UP000516314">
    <property type="component" value="Chromosome 5"/>
</dbReference>
<dbReference type="InterPro" id="IPR040911">
    <property type="entry name" value="Exostosin_GT47"/>
</dbReference>
<reference evidence="13 14" key="1">
    <citation type="submission" date="2020-09" db="EMBL/GenBank/DDBJ databases">
        <authorList>
            <person name="Ashkenazy H."/>
        </authorList>
    </citation>
    <scope>NUCLEOTIDE SEQUENCE [LARGE SCALE GENOMIC DNA]</scope>
    <source>
        <strain evidence="14">cv. Cdm-0</strain>
    </source>
</reference>
<comment type="similarity">
    <text evidence="2">Belongs to the glycosyltransferase 47 family.</text>
</comment>
<comment type="subcellular location">
    <subcellularLocation>
        <location evidence="1">Golgi apparatus membrane</location>
        <topology evidence="1">Single-pass type II membrane protein</topology>
    </subcellularLocation>
</comment>
<evidence type="ECO:0000256" key="7">
    <source>
        <dbReference type="ARBA" id="ARBA00022989"/>
    </source>
</evidence>
<keyword evidence="4" id="KW-0808">Transferase</keyword>
<evidence type="ECO:0000259" key="12">
    <source>
        <dbReference type="Pfam" id="PF03016"/>
    </source>
</evidence>
<dbReference type="PANTHER" id="PTHR11062:SF345">
    <property type="entry name" value="EXOSTOSIN FAMILY PROTEIN"/>
    <property type="match status" value="1"/>
</dbReference>
<dbReference type="GO" id="GO:0000139">
    <property type="term" value="C:Golgi membrane"/>
    <property type="evidence" value="ECO:0007669"/>
    <property type="project" value="UniProtKB-SubCell"/>
</dbReference>
<dbReference type="PANTHER" id="PTHR11062">
    <property type="entry name" value="EXOSTOSIN HEPARAN SULFATE GLYCOSYLTRANSFERASE -RELATED"/>
    <property type="match status" value="1"/>
</dbReference>
<keyword evidence="6" id="KW-0735">Signal-anchor</keyword>
<dbReference type="EMBL" id="LR881470">
    <property type="protein sequence ID" value="CAD5331433.1"/>
    <property type="molecule type" value="Genomic_DNA"/>
</dbReference>
<evidence type="ECO:0000256" key="6">
    <source>
        <dbReference type="ARBA" id="ARBA00022968"/>
    </source>
</evidence>
<proteinExistence type="inferred from homology"/>
<feature type="transmembrane region" description="Helical" evidence="11">
    <location>
        <begin position="18"/>
        <end position="35"/>
    </location>
</feature>
<keyword evidence="7 11" id="KW-1133">Transmembrane helix</keyword>
<evidence type="ECO:0000256" key="8">
    <source>
        <dbReference type="ARBA" id="ARBA00023034"/>
    </source>
</evidence>
<gene>
    <name evidence="13" type="ORF">AT9943_LOCUS18904</name>
</gene>
<dbReference type="Pfam" id="PF03016">
    <property type="entry name" value="Exostosin_GT47"/>
    <property type="match status" value="1"/>
</dbReference>
<dbReference type="AlphaFoldDB" id="A0A7G2FCX3"/>
<feature type="domain" description="Exostosin GT47" evidence="12">
    <location>
        <begin position="217"/>
        <end position="496"/>
    </location>
</feature>
<evidence type="ECO:0000256" key="3">
    <source>
        <dbReference type="ARBA" id="ARBA00022676"/>
    </source>
</evidence>
<feature type="region of interest" description="Disordered" evidence="10">
    <location>
        <begin position="100"/>
        <end position="127"/>
    </location>
</feature>
<feature type="region of interest" description="Disordered" evidence="10">
    <location>
        <begin position="572"/>
        <end position="602"/>
    </location>
</feature>
<evidence type="ECO:0000256" key="2">
    <source>
        <dbReference type="ARBA" id="ARBA00010271"/>
    </source>
</evidence>
<evidence type="ECO:0000256" key="4">
    <source>
        <dbReference type="ARBA" id="ARBA00022679"/>
    </source>
</evidence>
<feature type="region of interest" description="Disordered" evidence="10">
    <location>
        <begin position="714"/>
        <end position="784"/>
    </location>
</feature>
<organism evidence="13 14">
    <name type="scientific">Arabidopsis thaliana</name>
    <name type="common">Mouse-ear cress</name>
    <dbReference type="NCBI Taxonomy" id="3702"/>
    <lineage>
        <taxon>Eukaryota</taxon>
        <taxon>Viridiplantae</taxon>
        <taxon>Streptophyta</taxon>
        <taxon>Embryophyta</taxon>
        <taxon>Tracheophyta</taxon>
        <taxon>Spermatophyta</taxon>
        <taxon>Magnoliopsida</taxon>
        <taxon>eudicotyledons</taxon>
        <taxon>Gunneridae</taxon>
        <taxon>Pentapetalae</taxon>
        <taxon>rosids</taxon>
        <taxon>malvids</taxon>
        <taxon>Brassicales</taxon>
        <taxon>Brassicaceae</taxon>
        <taxon>Camelineae</taxon>
        <taxon>Arabidopsis</taxon>
    </lineage>
</organism>
<protein>
    <submittedName>
        <fullName evidence="13">(thale cress) hypothetical protein</fullName>
    </submittedName>
</protein>